<protein>
    <submittedName>
        <fullName evidence="1">Uncharacterized protein</fullName>
    </submittedName>
</protein>
<reference evidence="1 2" key="1">
    <citation type="submission" date="2019-10" db="EMBL/GenBank/DDBJ databases">
        <title>Genomic and transcriptomic insights into the perfect genentic adaptation of a filamentous nitrogen-fixing cyanobacterium to rice fields.</title>
        <authorList>
            <person name="Chen Z."/>
        </authorList>
    </citation>
    <scope>NUCLEOTIDE SEQUENCE [LARGE SCALE GENOMIC DNA]</scope>
    <source>
        <strain evidence="1">CCNUC1</strain>
    </source>
</reference>
<dbReference type="KEGG" id="nsh:GXM_03032"/>
<organism evidence="1 2">
    <name type="scientific">Nostoc sphaeroides CCNUC1</name>
    <dbReference type="NCBI Taxonomy" id="2653204"/>
    <lineage>
        <taxon>Bacteria</taxon>
        <taxon>Bacillati</taxon>
        <taxon>Cyanobacteriota</taxon>
        <taxon>Cyanophyceae</taxon>
        <taxon>Nostocales</taxon>
        <taxon>Nostocaceae</taxon>
        <taxon>Nostoc</taxon>
    </lineage>
</organism>
<gene>
    <name evidence="1" type="ORF">GXM_03032</name>
</gene>
<evidence type="ECO:0000313" key="1">
    <source>
        <dbReference type="EMBL" id="QFS45555.1"/>
    </source>
</evidence>
<dbReference type="Proteomes" id="UP000326678">
    <property type="component" value="Chromosome Gxm1"/>
</dbReference>
<dbReference type="EMBL" id="CP045226">
    <property type="protein sequence ID" value="QFS45555.1"/>
    <property type="molecule type" value="Genomic_DNA"/>
</dbReference>
<sequence length="52" mass="5841">MYLTELHTAIVISHLSGEKNFLFAPMPNAQYFSTRGCANGNAQYKCHSPHDQ</sequence>
<dbReference type="AlphaFoldDB" id="A0A5P8VYQ7"/>
<proteinExistence type="predicted"/>
<name>A0A5P8VYQ7_9NOSO</name>
<keyword evidence="2" id="KW-1185">Reference proteome</keyword>
<accession>A0A5P8VYQ7</accession>
<evidence type="ECO:0000313" key="2">
    <source>
        <dbReference type="Proteomes" id="UP000326678"/>
    </source>
</evidence>